<dbReference type="KEGG" id="fil:BN1229_v1_1562"/>
<dbReference type="AlphaFoldDB" id="A0A0D6JE23"/>
<accession>A0A0D6JE23</accession>
<gene>
    <name evidence="1" type="ORF">YBN1229_v1_1564</name>
</gene>
<evidence type="ECO:0000313" key="2">
    <source>
        <dbReference type="Proteomes" id="UP000033187"/>
    </source>
</evidence>
<dbReference type="KEGG" id="fiy:BN1229_v1_1564"/>
<reference evidence="2" key="1">
    <citation type="submission" date="2015-02" db="EMBL/GenBank/DDBJ databases">
        <authorList>
            <person name="Chooi Y.-H."/>
        </authorList>
    </citation>
    <scope>NUCLEOTIDE SEQUENCE [LARGE SCALE GENOMIC DNA]</scope>
    <source>
        <strain evidence="2">strain Y</strain>
    </source>
</reference>
<evidence type="ECO:0000313" key="1">
    <source>
        <dbReference type="EMBL" id="CPR18113.1"/>
    </source>
</evidence>
<dbReference type="Proteomes" id="UP000033187">
    <property type="component" value="Chromosome 1"/>
</dbReference>
<sequence length="62" mass="6792">MIRGTAGPYERVGLAIRAPCVLARPKVAGTPLVNLLFKQEETREFFFSATSNFSCMQGAIQT</sequence>
<name>A0A0D6JE23_9HYPH</name>
<protein>
    <submittedName>
        <fullName evidence="1">Uncharacterized protein</fullName>
    </submittedName>
</protein>
<dbReference type="EMBL" id="LN829119">
    <property type="protein sequence ID" value="CPR18113.1"/>
    <property type="molecule type" value="Genomic_DNA"/>
</dbReference>
<proteinExistence type="predicted"/>
<keyword evidence="2" id="KW-1185">Reference proteome</keyword>
<organism evidence="1 2">
    <name type="scientific">Candidatus Filomicrobium marinum</name>
    <dbReference type="NCBI Taxonomy" id="1608628"/>
    <lineage>
        <taxon>Bacteria</taxon>
        <taxon>Pseudomonadati</taxon>
        <taxon>Pseudomonadota</taxon>
        <taxon>Alphaproteobacteria</taxon>
        <taxon>Hyphomicrobiales</taxon>
        <taxon>Hyphomicrobiaceae</taxon>
        <taxon>Filomicrobium</taxon>
    </lineage>
</organism>